<evidence type="ECO:0000313" key="2">
    <source>
        <dbReference type="EMBL" id="NKE73016.1"/>
    </source>
</evidence>
<dbReference type="RefSeq" id="WP_168062965.1">
    <property type="nucleotide sequence ID" value="NZ_VTOW01000005.1"/>
</dbReference>
<organism evidence="2 3">
    <name type="scientific">Candidatus Manganitrophus noduliformans</name>
    <dbReference type="NCBI Taxonomy" id="2606439"/>
    <lineage>
        <taxon>Bacteria</taxon>
        <taxon>Pseudomonadati</taxon>
        <taxon>Nitrospirota</taxon>
        <taxon>Nitrospiria</taxon>
        <taxon>Candidatus Troglogloeales</taxon>
        <taxon>Candidatus Manganitrophaceae</taxon>
        <taxon>Candidatus Manganitrophus</taxon>
    </lineage>
</organism>
<keyword evidence="3" id="KW-1185">Reference proteome</keyword>
<dbReference type="Proteomes" id="UP000534783">
    <property type="component" value="Unassembled WGS sequence"/>
</dbReference>
<reference evidence="2 3" key="1">
    <citation type="journal article" date="2020" name="Nature">
        <title>Bacterial chemolithoautotrophy via manganese oxidation.</title>
        <authorList>
            <person name="Yu H."/>
            <person name="Leadbetter J.R."/>
        </authorList>
    </citation>
    <scope>NUCLEOTIDE SEQUENCE [LARGE SCALE GENOMIC DNA]</scope>
    <source>
        <strain evidence="2 3">Mn-1</strain>
    </source>
</reference>
<accession>A0A7X6ICN8</accession>
<dbReference type="AlphaFoldDB" id="A0A7X6ICN8"/>
<feature type="region of interest" description="Disordered" evidence="1">
    <location>
        <begin position="26"/>
        <end position="49"/>
    </location>
</feature>
<name>A0A7X6ICN8_9BACT</name>
<dbReference type="EMBL" id="VTOW01000005">
    <property type="protein sequence ID" value="NKE73016.1"/>
    <property type="molecule type" value="Genomic_DNA"/>
</dbReference>
<evidence type="ECO:0000313" key="3">
    <source>
        <dbReference type="Proteomes" id="UP000534783"/>
    </source>
</evidence>
<gene>
    <name evidence="2" type="ORF">MNODULE_19875</name>
</gene>
<comment type="caution">
    <text evidence="2">The sequence shown here is derived from an EMBL/GenBank/DDBJ whole genome shotgun (WGS) entry which is preliminary data.</text>
</comment>
<proteinExistence type="predicted"/>
<evidence type="ECO:0000256" key="1">
    <source>
        <dbReference type="SAM" id="MobiDB-lite"/>
    </source>
</evidence>
<sequence>MREEDLYCEDIDENRRFSRYHRLAKNQSSESEGYVERIEREEDDDRPSRRASNYFDAIWEGRTR</sequence>
<protein>
    <submittedName>
        <fullName evidence="2">Uncharacterized protein</fullName>
    </submittedName>
</protein>